<evidence type="ECO:0000256" key="10">
    <source>
        <dbReference type="RuleBase" id="RU361274"/>
    </source>
</evidence>
<keyword evidence="6" id="KW-0862">Zinc</keyword>
<dbReference type="Proteomes" id="UP000009101">
    <property type="component" value="Chromosome"/>
</dbReference>
<dbReference type="Gene3D" id="3.60.140.10">
    <property type="entry name" value="CNF1/YfiH-like putative cysteine hydrolases"/>
    <property type="match status" value="1"/>
</dbReference>
<keyword evidence="3" id="KW-0808">Transferase</keyword>
<dbReference type="InterPro" id="IPR011324">
    <property type="entry name" value="Cytotoxic_necrot_fac-like_cat"/>
</dbReference>
<evidence type="ECO:0000313" key="11">
    <source>
        <dbReference type="EMBL" id="CBI76005.1"/>
    </source>
</evidence>
<dbReference type="SUPFAM" id="SSF64438">
    <property type="entry name" value="CNF1/YfiH-like putative cysteine hydrolases"/>
    <property type="match status" value="1"/>
</dbReference>
<evidence type="ECO:0000313" key="12">
    <source>
        <dbReference type="Proteomes" id="UP000009101"/>
    </source>
</evidence>
<comment type="catalytic activity">
    <reaction evidence="9">
        <text>S-methyl-5'-thioadenosine + phosphate = 5-(methylsulfanyl)-alpha-D-ribose 1-phosphate + adenine</text>
        <dbReference type="Rhea" id="RHEA:11852"/>
        <dbReference type="ChEBI" id="CHEBI:16708"/>
        <dbReference type="ChEBI" id="CHEBI:17509"/>
        <dbReference type="ChEBI" id="CHEBI:43474"/>
        <dbReference type="ChEBI" id="CHEBI:58533"/>
        <dbReference type="EC" id="2.4.2.28"/>
    </reaction>
    <physiologicalReaction direction="left-to-right" evidence="9">
        <dbReference type="Rhea" id="RHEA:11853"/>
    </physiologicalReaction>
</comment>
<organism evidence="11 12">
    <name type="scientific">Bartonella clarridgeiae (strain CCUG 45776 / CIP 104772 / 73)</name>
    <dbReference type="NCBI Taxonomy" id="696125"/>
    <lineage>
        <taxon>Bacteria</taxon>
        <taxon>Pseudomonadati</taxon>
        <taxon>Pseudomonadota</taxon>
        <taxon>Alphaproteobacteria</taxon>
        <taxon>Hyphomicrobiales</taxon>
        <taxon>Bartonellaceae</taxon>
        <taxon>Bartonella</taxon>
    </lineage>
</organism>
<gene>
    <name evidence="11" type="ordered locus">BARCL_0324</name>
</gene>
<reference evidence="12" key="1">
    <citation type="submission" date="2009-11" db="EMBL/GenBank/DDBJ databases">
        <title>Genome sequencing of Bartonella species and comparative genomics.</title>
        <authorList>
            <person name="Engel P."/>
            <person name="Salzburger W."/>
            <person name="Marius L."/>
            <person name="Chao-Chin C."/>
            <person name="Soichi M."/>
            <person name="Christa L."/>
            <person name="Alexandra C."/>
            <person name="Aurelie L."/>
            <person name="Claudine M."/>
            <person name="Stephan S.C."/>
            <person name="Christoph D."/>
        </authorList>
    </citation>
    <scope>NUCLEOTIDE SEQUENCE [LARGE SCALE GENOMIC DNA]</scope>
    <source>
        <strain evidence="12">CIP 104772 / 73</strain>
    </source>
</reference>
<evidence type="ECO:0000256" key="4">
    <source>
        <dbReference type="ARBA" id="ARBA00022723"/>
    </source>
</evidence>
<dbReference type="PANTHER" id="PTHR30616:SF2">
    <property type="entry name" value="PURINE NUCLEOSIDE PHOSPHORYLASE LACC1"/>
    <property type="match status" value="1"/>
</dbReference>
<dbReference type="GO" id="GO:0005507">
    <property type="term" value="F:copper ion binding"/>
    <property type="evidence" value="ECO:0007669"/>
    <property type="project" value="TreeGrafter"/>
</dbReference>
<keyword evidence="5" id="KW-0378">Hydrolase</keyword>
<dbReference type="NCBIfam" id="TIGR00726">
    <property type="entry name" value="peptidoglycan editing factor PgeF"/>
    <property type="match status" value="1"/>
</dbReference>
<evidence type="ECO:0000256" key="9">
    <source>
        <dbReference type="ARBA" id="ARBA00049893"/>
    </source>
</evidence>
<evidence type="ECO:0000256" key="1">
    <source>
        <dbReference type="ARBA" id="ARBA00000553"/>
    </source>
</evidence>
<reference evidence="11 12" key="2">
    <citation type="journal article" date="2011" name="PLoS Genet.">
        <title>Parallel evolution of a type IV secretion system in radiating lineages of the host-restricted bacterial pathogen Bartonella.</title>
        <authorList>
            <person name="Engel P."/>
            <person name="Salzburger W."/>
            <person name="Liesch M."/>
            <person name="Chang C.C."/>
            <person name="Maruyama S."/>
            <person name="Lanz C."/>
            <person name="Calteau A."/>
            <person name="Lajus A."/>
            <person name="Medigue C."/>
            <person name="Schuster S.C."/>
            <person name="Dehio C."/>
        </authorList>
    </citation>
    <scope>NUCLEOTIDE SEQUENCE [LARGE SCALE GENOMIC DNA]</scope>
    <source>
        <strain evidence="12">CIP 104772 / 73</strain>
    </source>
</reference>
<dbReference type="RefSeq" id="WP_013544671.1">
    <property type="nucleotide sequence ID" value="NC_014932.1"/>
</dbReference>
<keyword evidence="12" id="KW-1185">Reference proteome</keyword>
<dbReference type="HOGENOM" id="CLU_065784_2_0_5"/>
<proteinExistence type="inferred from homology"/>
<dbReference type="Pfam" id="PF02578">
    <property type="entry name" value="Cu-oxidase_4"/>
    <property type="match status" value="1"/>
</dbReference>
<dbReference type="InterPro" id="IPR038371">
    <property type="entry name" value="Cu_polyphenol_OxRdtase_sf"/>
</dbReference>
<keyword evidence="4" id="KW-0479">Metal-binding</keyword>
<comment type="similarity">
    <text evidence="2 10">Belongs to the purine nucleoside phosphorylase YfiH/LACC1 family.</text>
</comment>
<sequence>MEPILAQDFCNLHSREIKYGFFTRQGGVSKSFYQSLNVGQSSNDYPEHIMQNRTLIAHYFDIEVQNLITVHQIHSCEVVVVDKAFIGERPKADALVTTKKGLAIGVLTADCGPVLFADPQAGVIGAAHAGWRGSLNGVLEKTISVMEEQGAKRQSIIAVLGPCIGPCHYEVTSEFYNQFIERDNQFEKYFLKTDKADHFSFNLWTFIINQLKKEGVHASCLKLCTYQNEKRFFSYRRTIHRNEPDYGRQISVIMLGNK</sequence>
<dbReference type="GO" id="GO:0016787">
    <property type="term" value="F:hydrolase activity"/>
    <property type="evidence" value="ECO:0007669"/>
    <property type="project" value="UniProtKB-KW"/>
</dbReference>
<dbReference type="KEGG" id="bcd:BARCL_0324"/>
<evidence type="ECO:0000256" key="8">
    <source>
        <dbReference type="ARBA" id="ARBA00048968"/>
    </source>
</evidence>
<comment type="catalytic activity">
    <reaction evidence="8">
        <text>adenosine + phosphate = alpha-D-ribose 1-phosphate + adenine</text>
        <dbReference type="Rhea" id="RHEA:27642"/>
        <dbReference type="ChEBI" id="CHEBI:16335"/>
        <dbReference type="ChEBI" id="CHEBI:16708"/>
        <dbReference type="ChEBI" id="CHEBI:43474"/>
        <dbReference type="ChEBI" id="CHEBI:57720"/>
        <dbReference type="EC" id="2.4.2.1"/>
    </reaction>
    <physiologicalReaction direction="left-to-right" evidence="8">
        <dbReference type="Rhea" id="RHEA:27643"/>
    </physiologicalReaction>
</comment>
<comment type="catalytic activity">
    <reaction evidence="7">
        <text>adenosine + H2O + H(+) = inosine + NH4(+)</text>
        <dbReference type="Rhea" id="RHEA:24408"/>
        <dbReference type="ChEBI" id="CHEBI:15377"/>
        <dbReference type="ChEBI" id="CHEBI:15378"/>
        <dbReference type="ChEBI" id="CHEBI:16335"/>
        <dbReference type="ChEBI" id="CHEBI:17596"/>
        <dbReference type="ChEBI" id="CHEBI:28938"/>
        <dbReference type="EC" id="3.5.4.4"/>
    </reaction>
    <physiologicalReaction direction="left-to-right" evidence="7">
        <dbReference type="Rhea" id="RHEA:24409"/>
    </physiologicalReaction>
</comment>
<evidence type="ECO:0000256" key="5">
    <source>
        <dbReference type="ARBA" id="ARBA00022801"/>
    </source>
</evidence>
<dbReference type="AlphaFoldDB" id="E6YGL7"/>
<dbReference type="STRING" id="696125.BARCL_0324"/>
<comment type="catalytic activity">
    <reaction evidence="1">
        <text>inosine + phosphate = alpha-D-ribose 1-phosphate + hypoxanthine</text>
        <dbReference type="Rhea" id="RHEA:27646"/>
        <dbReference type="ChEBI" id="CHEBI:17368"/>
        <dbReference type="ChEBI" id="CHEBI:17596"/>
        <dbReference type="ChEBI" id="CHEBI:43474"/>
        <dbReference type="ChEBI" id="CHEBI:57720"/>
        <dbReference type="EC" id="2.4.2.1"/>
    </reaction>
    <physiologicalReaction direction="left-to-right" evidence="1">
        <dbReference type="Rhea" id="RHEA:27647"/>
    </physiologicalReaction>
</comment>
<accession>E6YGL7</accession>
<dbReference type="OrthoDB" id="4279at2"/>
<evidence type="ECO:0000256" key="2">
    <source>
        <dbReference type="ARBA" id="ARBA00007353"/>
    </source>
</evidence>
<dbReference type="eggNOG" id="COG1496">
    <property type="taxonomic scope" value="Bacteria"/>
</dbReference>
<name>E6YGL7_BARC7</name>
<protein>
    <recommendedName>
        <fullName evidence="10">Purine nucleoside phosphorylase</fullName>
    </recommendedName>
</protein>
<dbReference type="GO" id="GO:0017061">
    <property type="term" value="F:S-methyl-5-thioadenosine phosphorylase activity"/>
    <property type="evidence" value="ECO:0007669"/>
    <property type="project" value="UniProtKB-EC"/>
</dbReference>
<dbReference type="InterPro" id="IPR003730">
    <property type="entry name" value="Cu_polyphenol_OxRdtase"/>
</dbReference>
<evidence type="ECO:0000256" key="3">
    <source>
        <dbReference type="ARBA" id="ARBA00022679"/>
    </source>
</evidence>
<dbReference type="CDD" id="cd16833">
    <property type="entry name" value="YfiH"/>
    <property type="match status" value="1"/>
</dbReference>
<dbReference type="EMBL" id="FN645454">
    <property type="protein sequence ID" value="CBI76005.1"/>
    <property type="molecule type" value="Genomic_DNA"/>
</dbReference>
<evidence type="ECO:0000256" key="7">
    <source>
        <dbReference type="ARBA" id="ARBA00047989"/>
    </source>
</evidence>
<dbReference type="PANTHER" id="PTHR30616">
    <property type="entry name" value="UNCHARACTERIZED PROTEIN YFIH"/>
    <property type="match status" value="1"/>
</dbReference>
<evidence type="ECO:0000256" key="6">
    <source>
        <dbReference type="ARBA" id="ARBA00022833"/>
    </source>
</evidence>